<feature type="transmembrane region" description="Helical" evidence="6">
    <location>
        <begin position="324"/>
        <end position="340"/>
    </location>
</feature>
<dbReference type="Gene3D" id="1.20.1250.20">
    <property type="entry name" value="MFS general substrate transporter like domains"/>
    <property type="match status" value="1"/>
</dbReference>
<organism evidence="8 9">
    <name type="scientific">Ruania alba</name>
    <dbReference type="NCBI Taxonomy" id="648782"/>
    <lineage>
        <taxon>Bacteria</taxon>
        <taxon>Bacillati</taxon>
        <taxon>Actinomycetota</taxon>
        <taxon>Actinomycetes</taxon>
        <taxon>Micrococcales</taxon>
        <taxon>Ruaniaceae</taxon>
        <taxon>Ruania</taxon>
    </lineage>
</organism>
<keyword evidence="2" id="KW-1003">Cell membrane</keyword>
<gene>
    <name evidence="8" type="ORF">SAMN04488554_2802</name>
</gene>
<keyword evidence="3 6" id="KW-0812">Transmembrane</keyword>
<keyword evidence="5 6" id="KW-0472">Membrane</keyword>
<evidence type="ECO:0000313" key="9">
    <source>
        <dbReference type="Proteomes" id="UP000199220"/>
    </source>
</evidence>
<dbReference type="InterPro" id="IPR020846">
    <property type="entry name" value="MFS_dom"/>
</dbReference>
<feature type="transmembrane region" description="Helical" evidence="6">
    <location>
        <begin position="346"/>
        <end position="367"/>
    </location>
</feature>
<feature type="transmembrane region" description="Helical" evidence="6">
    <location>
        <begin position="58"/>
        <end position="81"/>
    </location>
</feature>
<protein>
    <recommendedName>
        <fullName evidence="7">Major facilitator superfamily (MFS) profile domain-containing protein</fullName>
    </recommendedName>
</protein>
<dbReference type="PANTHER" id="PTHR23513:SF17">
    <property type="entry name" value="MEMBRANE PROTEIN"/>
    <property type="match status" value="1"/>
</dbReference>
<evidence type="ECO:0000256" key="4">
    <source>
        <dbReference type="ARBA" id="ARBA00022989"/>
    </source>
</evidence>
<sequence length="447" mass="46413">MLGRDSLRQVSILADLRTVAVHRGFRRLFTVRLVSQCGDGMFQAGLATLFFFSPENLATAGAVATAFAVLLLPFTVVGPFAGPLLDRWRRRQVLFVGNAARVVLTAVLALLMATDGVSVVVYVLALVTLGVNRFLLAALSAALPRVVPREQLLIANTLSPTLGGVSAVVGAAIGFGIGLLVPEGPGKDGLVLAVAAVLFGAASLLALRLGKNQLGPEIHQGRTGGAAQVWGDVRATAADLVSGARYLVARATPGMALGVMATHNFLYGMNFIALILISRNVLSDPLDAVAGLGTFGLLTGIAFAGRGLAIVLTPLAHERMTPSQWVVVCLGIGMISQVLLCTRPTFAVVAAAAVLIGLSVQGAKIAVDTIVQRDTADEFRGRAFSLYDTLYNGAFAGAAAVAAAVLPDTGWERGPFVGLAVVFAVLAVVYQRGVSILRDRPRSVGAV</sequence>
<feature type="transmembrane region" description="Helical" evidence="6">
    <location>
        <begin position="289"/>
        <end position="312"/>
    </location>
</feature>
<dbReference type="STRING" id="648782.SAMN04488554_2802"/>
<feature type="transmembrane region" description="Helical" evidence="6">
    <location>
        <begin position="255"/>
        <end position="277"/>
    </location>
</feature>
<name>A0A1H5LGN5_9MICO</name>
<feature type="transmembrane region" description="Helical" evidence="6">
    <location>
        <begin position="189"/>
        <end position="207"/>
    </location>
</feature>
<feature type="transmembrane region" description="Helical" evidence="6">
    <location>
        <begin position="153"/>
        <end position="177"/>
    </location>
</feature>
<keyword evidence="4 6" id="KW-1133">Transmembrane helix</keyword>
<accession>A0A1H5LGN5</accession>
<dbReference type="EMBL" id="FNTX01000002">
    <property type="protein sequence ID" value="SEE76196.1"/>
    <property type="molecule type" value="Genomic_DNA"/>
</dbReference>
<feature type="transmembrane region" description="Helical" evidence="6">
    <location>
        <begin position="93"/>
        <end position="113"/>
    </location>
</feature>
<dbReference type="CDD" id="cd06173">
    <property type="entry name" value="MFS_MefA_like"/>
    <property type="match status" value="1"/>
</dbReference>
<dbReference type="SUPFAM" id="SSF103473">
    <property type="entry name" value="MFS general substrate transporter"/>
    <property type="match status" value="1"/>
</dbReference>
<evidence type="ECO:0000256" key="6">
    <source>
        <dbReference type="SAM" id="Phobius"/>
    </source>
</evidence>
<evidence type="ECO:0000256" key="1">
    <source>
        <dbReference type="ARBA" id="ARBA00004651"/>
    </source>
</evidence>
<keyword evidence="9" id="KW-1185">Reference proteome</keyword>
<proteinExistence type="predicted"/>
<dbReference type="GO" id="GO:0005886">
    <property type="term" value="C:plasma membrane"/>
    <property type="evidence" value="ECO:0007669"/>
    <property type="project" value="UniProtKB-SubCell"/>
</dbReference>
<dbReference type="GO" id="GO:0022857">
    <property type="term" value="F:transmembrane transporter activity"/>
    <property type="evidence" value="ECO:0007669"/>
    <property type="project" value="InterPro"/>
</dbReference>
<dbReference type="AlphaFoldDB" id="A0A1H5LGN5"/>
<comment type="subcellular location">
    <subcellularLocation>
        <location evidence="1">Cell membrane</location>
        <topology evidence="1">Multi-pass membrane protein</topology>
    </subcellularLocation>
</comment>
<feature type="transmembrane region" description="Helical" evidence="6">
    <location>
        <begin position="33"/>
        <end position="52"/>
    </location>
</feature>
<reference evidence="9" key="1">
    <citation type="submission" date="2016-10" db="EMBL/GenBank/DDBJ databases">
        <authorList>
            <person name="Varghese N."/>
            <person name="Submissions S."/>
        </authorList>
    </citation>
    <scope>NUCLEOTIDE SEQUENCE [LARGE SCALE GENOMIC DNA]</scope>
    <source>
        <strain evidence="9">DSM 21368</strain>
    </source>
</reference>
<evidence type="ECO:0000256" key="5">
    <source>
        <dbReference type="ARBA" id="ARBA00023136"/>
    </source>
</evidence>
<dbReference type="Proteomes" id="UP000199220">
    <property type="component" value="Unassembled WGS sequence"/>
</dbReference>
<feature type="transmembrane region" description="Helical" evidence="6">
    <location>
        <begin position="388"/>
        <end position="407"/>
    </location>
</feature>
<evidence type="ECO:0000256" key="3">
    <source>
        <dbReference type="ARBA" id="ARBA00022692"/>
    </source>
</evidence>
<evidence type="ECO:0000313" key="8">
    <source>
        <dbReference type="EMBL" id="SEE76196.1"/>
    </source>
</evidence>
<dbReference type="PANTHER" id="PTHR23513">
    <property type="entry name" value="INTEGRAL MEMBRANE EFFLUX PROTEIN-RELATED"/>
    <property type="match status" value="1"/>
</dbReference>
<feature type="transmembrane region" description="Helical" evidence="6">
    <location>
        <begin position="119"/>
        <end position="141"/>
    </location>
</feature>
<dbReference type="PROSITE" id="PS50850">
    <property type="entry name" value="MFS"/>
    <property type="match status" value="1"/>
</dbReference>
<feature type="domain" description="Major facilitator superfamily (MFS) profile" evidence="7">
    <location>
        <begin position="256"/>
        <end position="447"/>
    </location>
</feature>
<evidence type="ECO:0000259" key="7">
    <source>
        <dbReference type="PROSITE" id="PS50850"/>
    </source>
</evidence>
<feature type="transmembrane region" description="Helical" evidence="6">
    <location>
        <begin position="413"/>
        <end position="430"/>
    </location>
</feature>
<evidence type="ECO:0000256" key="2">
    <source>
        <dbReference type="ARBA" id="ARBA00022475"/>
    </source>
</evidence>
<dbReference type="InterPro" id="IPR036259">
    <property type="entry name" value="MFS_trans_sf"/>
</dbReference>